<proteinExistence type="predicted"/>
<name>A0AAQ3SHF0_PASNO</name>
<dbReference type="InterPro" id="IPR026960">
    <property type="entry name" value="RVT-Znf"/>
</dbReference>
<protein>
    <recommendedName>
        <fullName evidence="1">Reverse transcriptase zinc-binding domain-containing protein</fullName>
    </recommendedName>
</protein>
<gene>
    <name evidence="2" type="ORF">U9M48_004072</name>
</gene>
<dbReference type="AlphaFoldDB" id="A0AAQ3SHF0"/>
<dbReference type="EMBL" id="CP144745">
    <property type="protein sequence ID" value="WVZ53086.1"/>
    <property type="molecule type" value="Genomic_DNA"/>
</dbReference>
<dbReference type="Pfam" id="PF13966">
    <property type="entry name" value="zf-RVT"/>
    <property type="match status" value="1"/>
</dbReference>
<organism evidence="2 3">
    <name type="scientific">Paspalum notatum var. saurae</name>
    <dbReference type="NCBI Taxonomy" id="547442"/>
    <lineage>
        <taxon>Eukaryota</taxon>
        <taxon>Viridiplantae</taxon>
        <taxon>Streptophyta</taxon>
        <taxon>Embryophyta</taxon>
        <taxon>Tracheophyta</taxon>
        <taxon>Spermatophyta</taxon>
        <taxon>Magnoliopsida</taxon>
        <taxon>Liliopsida</taxon>
        <taxon>Poales</taxon>
        <taxon>Poaceae</taxon>
        <taxon>PACMAD clade</taxon>
        <taxon>Panicoideae</taxon>
        <taxon>Andropogonodae</taxon>
        <taxon>Paspaleae</taxon>
        <taxon>Paspalinae</taxon>
        <taxon>Paspalum</taxon>
    </lineage>
</organism>
<evidence type="ECO:0000313" key="3">
    <source>
        <dbReference type="Proteomes" id="UP001341281"/>
    </source>
</evidence>
<dbReference type="Proteomes" id="UP001341281">
    <property type="component" value="Chromosome 01"/>
</dbReference>
<sequence length="231" mass="26558">MVRYPSILSQAWIHISLKEIMGMFDLCPELPCHYWEHVQGKTLAELAPNLFSAIPKKVVQRHTVSQAFDNRRWVCDIKGALTVQVLSKYLQKRIWKSWAPMNCRFFIWLAINNKCWTSDRLAKRGMPHQPACPFCDQAEETINHILVGCVLSMEVWTWILRELRLDVIPPPNSSSRFCSWWSRAAATLDNNLKKGFNSLVILVAWMLWRHRNACVFDGATSSASSSISSGH</sequence>
<evidence type="ECO:0000259" key="1">
    <source>
        <dbReference type="Pfam" id="PF13966"/>
    </source>
</evidence>
<feature type="domain" description="Reverse transcriptase zinc-binding" evidence="1">
    <location>
        <begin position="90"/>
        <end position="156"/>
    </location>
</feature>
<keyword evidence="3" id="KW-1185">Reference proteome</keyword>
<evidence type="ECO:0000313" key="2">
    <source>
        <dbReference type="EMBL" id="WVZ53086.1"/>
    </source>
</evidence>
<accession>A0AAQ3SHF0</accession>
<reference evidence="2 3" key="1">
    <citation type="submission" date="2024-02" db="EMBL/GenBank/DDBJ databases">
        <title>High-quality chromosome-scale genome assembly of Pensacola bahiagrass (Paspalum notatum Flugge var. saurae).</title>
        <authorList>
            <person name="Vega J.M."/>
            <person name="Podio M."/>
            <person name="Orjuela J."/>
            <person name="Siena L.A."/>
            <person name="Pessino S.C."/>
            <person name="Combes M.C."/>
            <person name="Mariac C."/>
            <person name="Albertini E."/>
            <person name="Pupilli F."/>
            <person name="Ortiz J.P.A."/>
            <person name="Leblanc O."/>
        </authorList>
    </citation>
    <scope>NUCLEOTIDE SEQUENCE [LARGE SCALE GENOMIC DNA]</scope>
    <source>
        <strain evidence="2">R1</strain>
        <tissue evidence="2">Leaf</tissue>
    </source>
</reference>